<sequence>MDKKRTCSQRLKAVVEALPLKPGIRVLEIGCGPGAAAREIVKHIGKGYVLAIDRSEKAIAQAVKNSEEEIRSGRLSFRKAAVEDFLLEPDEQPFDIAFAVRVGALDGRHPGKGEQALPKIAGALTENGKLYIDGGNPLREIPITGYR</sequence>
<evidence type="ECO:0000313" key="7">
    <source>
        <dbReference type="EMBL" id="RNL87132.1"/>
    </source>
</evidence>
<keyword evidence="4" id="KW-0949">S-adenosyl-L-methionine</keyword>
<name>A0A3N0EH15_SINP1</name>
<feature type="domain" description="Methyltransferase" evidence="6">
    <location>
        <begin position="26"/>
        <end position="128"/>
    </location>
</feature>
<dbReference type="AlphaFoldDB" id="A0A3N0EH15"/>
<dbReference type="GO" id="GO:0008168">
    <property type="term" value="F:methyltransferase activity"/>
    <property type="evidence" value="ECO:0007669"/>
    <property type="project" value="UniProtKB-KW"/>
</dbReference>
<organism evidence="7 8">
    <name type="scientific">Sinomicrobium pectinilyticum</name>
    <dbReference type="NCBI Taxonomy" id="1084421"/>
    <lineage>
        <taxon>Bacteria</taxon>
        <taxon>Pseudomonadati</taxon>
        <taxon>Bacteroidota</taxon>
        <taxon>Flavobacteriia</taxon>
        <taxon>Flavobacteriales</taxon>
        <taxon>Flavobacteriaceae</taxon>
        <taxon>Sinomicrobium</taxon>
    </lineage>
</organism>
<evidence type="ECO:0000313" key="8">
    <source>
        <dbReference type="Proteomes" id="UP000267469"/>
    </source>
</evidence>
<evidence type="ECO:0000259" key="6">
    <source>
        <dbReference type="Pfam" id="PF13649"/>
    </source>
</evidence>
<keyword evidence="3 7" id="KW-0808">Transferase</keyword>
<keyword evidence="8" id="KW-1185">Reference proteome</keyword>
<dbReference type="EMBL" id="RJTM01000073">
    <property type="protein sequence ID" value="RNL87132.1"/>
    <property type="molecule type" value="Genomic_DNA"/>
</dbReference>
<evidence type="ECO:0000256" key="1">
    <source>
        <dbReference type="ARBA" id="ARBA00010815"/>
    </source>
</evidence>
<dbReference type="Proteomes" id="UP000267469">
    <property type="component" value="Unassembled WGS sequence"/>
</dbReference>
<gene>
    <name evidence="7" type="ORF">ED312_10755</name>
</gene>
<evidence type="ECO:0000256" key="4">
    <source>
        <dbReference type="ARBA" id="ARBA00022691"/>
    </source>
</evidence>
<evidence type="ECO:0000256" key="3">
    <source>
        <dbReference type="ARBA" id="ARBA00022679"/>
    </source>
</evidence>
<dbReference type="RefSeq" id="WP_123216021.1">
    <property type="nucleotide sequence ID" value="NZ_RJTM01000073.1"/>
</dbReference>
<evidence type="ECO:0000256" key="5">
    <source>
        <dbReference type="ARBA" id="ARBA00023098"/>
    </source>
</evidence>
<protein>
    <submittedName>
        <fullName evidence="7">Class I SAM-dependent methyltransferase</fullName>
    </submittedName>
</protein>
<dbReference type="PANTHER" id="PTHR43667">
    <property type="entry name" value="CYCLOPROPANE-FATTY-ACYL-PHOSPHOLIPID SYNTHASE"/>
    <property type="match status" value="1"/>
</dbReference>
<reference evidence="7 8" key="1">
    <citation type="submission" date="2018-10" db="EMBL/GenBank/DDBJ databases">
        <title>Sinomicrobium pectinilyticum sp. nov., a pectinase-producing bacterium isolated from alkaline and saline soil, and emended description of the genus Sinomicrobium.</title>
        <authorList>
            <person name="Cheng B."/>
            <person name="Li C."/>
            <person name="Lai Q."/>
            <person name="Du M."/>
            <person name="Shao Z."/>
            <person name="Xu P."/>
            <person name="Yang C."/>
        </authorList>
    </citation>
    <scope>NUCLEOTIDE SEQUENCE [LARGE SCALE GENOMIC DNA]</scope>
    <source>
        <strain evidence="7 8">5DNS001</strain>
    </source>
</reference>
<accession>A0A3N0EH15</accession>
<dbReference type="GO" id="GO:0006629">
    <property type="term" value="P:lipid metabolic process"/>
    <property type="evidence" value="ECO:0007669"/>
    <property type="project" value="UniProtKB-KW"/>
</dbReference>
<dbReference type="InterPro" id="IPR041698">
    <property type="entry name" value="Methyltransf_25"/>
</dbReference>
<dbReference type="InterPro" id="IPR050723">
    <property type="entry name" value="CFA/CMAS"/>
</dbReference>
<dbReference type="SUPFAM" id="SSF53335">
    <property type="entry name" value="S-adenosyl-L-methionine-dependent methyltransferases"/>
    <property type="match status" value="1"/>
</dbReference>
<dbReference type="GO" id="GO:0032259">
    <property type="term" value="P:methylation"/>
    <property type="evidence" value="ECO:0007669"/>
    <property type="project" value="UniProtKB-KW"/>
</dbReference>
<dbReference type="Pfam" id="PF13649">
    <property type="entry name" value="Methyltransf_25"/>
    <property type="match status" value="1"/>
</dbReference>
<keyword evidence="5" id="KW-0443">Lipid metabolism</keyword>
<dbReference type="OrthoDB" id="9789123at2"/>
<dbReference type="PANTHER" id="PTHR43667:SF1">
    <property type="entry name" value="CYCLOPROPANE-FATTY-ACYL-PHOSPHOLIPID SYNTHASE"/>
    <property type="match status" value="1"/>
</dbReference>
<evidence type="ECO:0000256" key="2">
    <source>
        <dbReference type="ARBA" id="ARBA00022603"/>
    </source>
</evidence>
<comment type="similarity">
    <text evidence="1">Belongs to the CFA/CMAS family.</text>
</comment>
<dbReference type="CDD" id="cd02440">
    <property type="entry name" value="AdoMet_MTases"/>
    <property type="match status" value="1"/>
</dbReference>
<keyword evidence="2 7" id="KW-0489">Methyltransferase</keyword>
<proteinExistence type="inferred from homology"/>
<dbReference type="InterPro" id="IPR029063">
    <property type="entry name" value="SAM-dependent_MTases_sf"/>
</dbReference>
<dbReference type="Gene3D" id="3.40.50.150">
    <property type="entry name" value="Vaccinia Virus protein VP39"/>
    <property type="match status" value="1"/>
</dbReference>
<comment type="caution">
    <text evidence="7">The sequence shown here is derived from an EMBL/GenBank/DDBJ whole genome shotgun (WGS) entry which is preliminary data.</text>
</comment>